<dbReference type="PROSITE" id="PS00108">
    <property type="entry name" value="PROTEIN_KINASE_ST"/>
    <property type="match status" value="1"/>
</dbReference>
<keyword evidence="2 3" id="KW-0067">ATP-binding</keyword>
<evidence type="ECO:0000313" key="6">
    <source>
        <dbReference type="EMBL" id="KAK8880841.1"/>
    </source>
</evidence>
<reference evidence="6 7" key="1">
    <citation type="submission" date="2024-04" db="EMBL/GenBank/DDBJ databases">
        <title>Tritrichomonas musculus Genome.</title>
        <authorList>
            <person name="Alves-Ferreira E."/>
            <person name="Grigg M."/>
            <person name="Lorenzi H."/>
            <person name="Galac M."/>
        </authorList>
    </citation>
    <scope>NUCLEOTIDE SEQUENCE [LARGE SCALE GENOMIC DNA]</scope>
    <source>
        <strain evidence="6 7">EAF2021</strain>
    </source>
</reference>
<accession>A0ABR2JPP5</accession>
<dbReference type="Proteomes" id="UP001470230">
    <property type="component" value="Unassembled WGS sequence"/>
</dbReference>
<evidence type="ECO:0000313" key="7">
    <source>
        <dbReference type="Proteomes" id="UP001470230"/>
    </source>
</evidence>
<evidence type="ECO:0000256" key="2">
    <source>
        <dbReference type="ARBA" id="ARBA00022840"/>
    </source>
</evidence>
<evidence type="ECO:0000256" key="3">
    <source>
        <dbReference type="PROSITE-ProRule" id="PRU10141"/>
    </source>
</evidence>
<dbReference type="EMBL" id="JAPFFF010000010">
    <property type="protein sequence ID" value="KAK8880841.1"/>
    <property type="molecule type" value="Genomic_DNA"/>
</dbReference>
<gene>
    <name evidence="6" type="ORF">M9Y10_003535</name>
</gene>
<keyword evidence="4" id="KW-0418">Kinase</keyword>
<evidence type="ECO:0000256" key="4">
    <source>
        <dbReference type="RuleBase" id="RU000304"/>
    </source>
</evidence>
<dbReference type="PANTHER" id="PTHR24362:SF309">
    <property type="entry name" value="PROTEIN KINASE DOMAIN-CONTAINING PROTEIN"/>
    <property type="match status" value="1"/>
</dbReference>
<sequence length="337" mass="39680">MVEIEVSETLSSYGYELIDFLGSGSFSNVFLCQNKQYKNKFAIKQLEKDKYADDEINALISLVHPSIVKLYATFSDAEHQYLVMEYCGKGNLKQRSRLEYDQFVIYSKQLLEVLDYCHSRKIVHRDIKPENIFFDQYEQVKLADFCLADNFENRQLYYKKRSSLMFCSPEILSENKFDPIKADIWALGVTFYYMATGRFPFPDYPETELRNGILYQQIAFPEGEISNSIKYMILKMCSKNPFFRPSAREILKFPIFDQCRKLKGTKTISTSSSMTFDVKQKKRSQRRLLVPTFSDYSNEYESDEEGPKKLSKVHTFNRDSLNFNTNTRIPNYQQFKK</sequence>
<dbReference type="PANTHER" id="PTHR24362">
    <property type="entry name" value="SERINE/THREONINE-PROTEIN KINASE NEK"/>
    <property type="match status" value="1"/>
</dbReference>
<feature type="binding site" evidence="3">
    <location>
        <position position="44"/>
    </location>
    <ligand>
        <name>ATP</name>
        <dbReference type="ChEBI" id="CHEBI:30616"/>
    </ligand>
</feature>
<dbReference type="PROSITE" id="PS50011">
    <property type="entry name" value="PROTEIN_KINASE_DOM"/>
    <property type="match status" value="1"/>
</dbReference>
<keyword evidence="7" id="KW-1185">Reference proteome</keyword>
<evidence type="ECO:0000256" key="1">
    <source>
        <dbReference type="ARBA" id="ARBA00022741"/>
    </source>
</evidence>
<dbReference type="SMART" id="SM00220">
    <property type="entry name" value="S_TKc"/>
    <property type="match status" value="1"/>
</dbReference>
<comment type="caution">
    <text evidence="6">The sequence shown here is derived from an EMBL/GenBank/DDBJ whole genome shotgun (WGS) entry which is preliminary data.</text>
</comment>
<keyword evidence="4" id="KW-0808">Transferase</keyword>
<name>A0ABR2JPP5_9EUKA</name>
<protein>
    <recommendedName>
        <fullName evidence="5">Protein kinase domain-containing protein</fullName>
    </recommendedName>
</protein>
<organism evidence="6 7">
    <name type="scientific">Tritrichomonas musculus</name>
    <dbReference type="NCBI Taxonomy" id="1915356"/>
    <lineage>
        <taxon>Eukaryota</taxon>
        <taxon>Metamonada</taxon>
        <taxon>Parabasalia</taxon>
        <taxon>Tritrichomonadida</taxon>
        <taxon>Tritrichomonadidae</taxon>
        <taxon>Tritrichomonas</taxon>
    </lineage>
</organism>
<dbReference type="SUPFAM" id="SSF56112">
    <property type="entry name" value="Protein kinase-like (PK-like)"/>
    <property type="match status" value="1"/>
</dbReference>
<dbReference type="InterPro" id="IPR011009">
    <property type="entry name" value="Kinase-like_dom_sf"/>
</dbReference>
<proteinExistence type="inferred from homology"/>
<feature type="domain" description="Protein kinase" evidence="5">
    <location>
        <begin position="15"/>
        <end position="256"/>
    </location>
</feature>
<dbReference type="Pfam" id="PF00069">
    <property type="entry name" value="Pkinase"/>
    <property type="match status" value="1"/>
</dbReference>
<evidence type="ECO:0000259" key="5">
    <source>
        <dbReference type="PROSITE" id="PS50011"/>
    </source>
</evidence>
<dbReference type="InterPro" id="IPR000719">
    <property type="entry name" value="Prot_kinase_dom"/>
</dbReference>
<keyword evidence="1 3" id="KW-0547">Nucleotide-binding</keyword>
<dbReference type="InterPro" id="IPR008271">
    <property type="entry name" value="Ser/Thr_kinase_AS"/>
</dbReference>
<dbReference type="Gene3D" id="1.10.510.10">
    <property type="entry name" value="Transferase(Phosphotransferase) domain 1"/>
    <property type="match status" value="1"/>
</dbReference>
<dbReference type="PROSITE" id="PS00107">
    <property type="entry name" value="PROTEIN_KINASE_ATP"/>
    <property type="match status" value="1"/>
</dbReference>
<comment type="similarity">
    <text evidence="4">Belongs to the protein kinase superfamily.</text>
</comment>
<keyword evidence="4" id="KW-0723">Serine/threonine-protein kinase</keyword>
<dbReference type="InterPro" id="IPR017441">
    <property type="entry name" value="Protein_kinase_ATP_BS"/>
</dbReference>